<gene>
    <name evidence="7" type="ORF">GCM10007094_32440</name>
</gene>
<proteinExistence type="inferred from homology"/>
<comment type="cofactor">
    <cofactor evidence="1">
        <name>Mg(2+)</name>
        <dbReference type="ChEBI" id="CHEBI:18420"/>
    </cofactor>
</comment>
<comment type="similarity">
    <text evidence="4 5">Belongs to the glutamine synthetase family.</text>
</comment>
<comment type="caution">
    <text evidence="7">The sequence shown here is derived from an EMBL/GenBank/DDBJ whole genome shotgun (WGS) entry which is preliminary data.</text>
</comment>
<dbReference type="PANTHER" id="PTHR43785:SF12">
    <property type="entry name" value="TYPE-1 GLUTAMINE SYNTHETASE 2"/>
    <property type="match status" value="1"/>
</dbReference>
<reference evidence="8" key="1">
    <citation type="journal article" date="2019" name="Int. J. Syst. Evol. Microbiol.">
        <title>The Global Catalogue of Microorganisms (GCM) 10K type strain sequencing project: providing services to taxonomists for standard genome sequencing and annotation.</title>
        <authorList>
            <consortium name="The Broad Institute Genomics Platform"/>
            <consortium name="The Broad Institute Genome Sequencing Center for Infectious Disease"/>
            <person name="Wu L."/>
            <person name="Ma J."/>
        </authorList>
    </citation>
    <scope>NUCLEOTIDE SEQUENCE [LARGE SCALE GENOMIC DNA]</scope>
    <source>
        <strain evidence="8">KCTC 12861</strain>
    </source>
</reference>
<evidence type="ECO:0000259" key="6">
    <source>
        <dbReference type="PROSITE" id="PS51987"/>
    </source>
</evidence>
<name>A0ABQ3EM19_9HYPH</name>
<dbReference type="RefSeq" id="WP_189437846.1">
    <property type="nucleotide sequence ID" value="NZ_BMXE01000006.1"/>
</dbReference>
<evidence type="ECO:0000256" key="3">
    <source>
        <dbReference type="ARBA" id="ARBA00022842"/>
    </source>
</evidence>
<evidence type="ECO:0000256" key="2">
    <source>
        <dbReference type="ARBA" id="ARBA00022598"/>
    </source>
</evidence>
<dbReference type="EMBL" id="BMXE01000006">
    <property type="protein sequence ID" value="GHB40575.1"/>
    <property type="molecule type" value="Genomic_DNA"/>
</dbReference>
<dbReference type="Pfam" id="PF00120">
    <property type="entry name" value="Gln-synt_C"/>
    <property type="match status" value="1"/>
</dbReference>
<keyword evidence="8" id="KW-1185">Reference proteome</keyword>
<sequence>MSDQNQIFEAEAQAFFSANPDIERLEVLYLGLCGPLRGKWVPVKSLSKLISGELSFPTATAGLDIWGHDVDEMALAIATGDPDGVALPVAGSLKRVPWADTPTAQALVTLTMPDHKTPSPYDPRAVLEAVVNRFSKAGLTPVVATELEFYLIDRKLGEAGHPQPPIIPHTTERLSSSQVFDMDVLSQFSGVIGDINQSCLEQNIPADTTIAEFGCGQFEVNLVHVADALKAADLCVEFKRLVKNIARKHGMDATFMAKPYTESTGNGLHLHISLLNQAGENIFSGSHKELSQPLKHAVGGLMATMKDMHLIFAPHGNSYRRFQLAYYAPSTQCWGFDHRGVAIRLPQTSGPNARLEHRIAGADANPYLVTAAVLHGILMGLEQKLDPGKPIEKLEEITECPPLTQSWKQAIADWSKSEQAKTLGTSEFFRVYLAGRKSEWETYASTVTDFDCQTYLRKV</sequence>
<dbReference type="PROSITE" id="PS51987">
    <property type="entry name" value="GS_CATALYTIC"/>
    <property type="match status" value="1"/>
</dbReference>
<evidence type="ECO:0000256" key="4">
    <source>
        <dbReference type="PROSITE-ProRule" id="PRU01331"/>
    </source>
</evidence>
<dbReference type="PROSITE" id="PS00181">
    <property type="entry name" value="GLNA_ATP"/>
    <property type="match status" value="1"/>
</dbReference>
<dbReference type="SUPFAM" id="SSF54368">
    <property type="entry name" value="Glutamine synthetase, N-terminal domain"/>
    <property type="match status" value="1"/>
</dbReference>
<dbReference type="InterPro" id="IPR008146">
    <property type="entry name" value="Gln_synth_cat_dom"/>
</dbReference>
<evidence type="ECO:0000256" key="1">
    <source>
        <dbReference type="ARBA" id="ARBA00001946"/>
    </source>
</evidence>
<evidence type="ECO:0000313" key="7">
    <source>
        <dbReference type="EMBL" id="GHB40575.1"/>
    </source>
</evidence>
<dbReference type="Proteomes" id="UP000637980">
    <property type="component" value="Unassembled WGS sequence"/>
</dbReference>
<dbReference type="InterPro" id="IPR036651">
    <property type="entry name" value="Gln_synt_N_sf"/>
</dbReference>
<dbReference type="Gene3D" id="3.30.590.10">
    <property type="entry name" value="Glutamine synthetase/guanido kinase, catalytic domain"/>
    <property type="match status" value="1"/>
</dbReference>
<evidence type="ECO:0000313" key="8">
    <source>
        <dbReference type="Proteomes" id="UP000637980"/>
    </source>
</evidence>
<dbReference type="PANTHER" id="PTHR43785">
    <property type="entry name" value="GAMMA-GLUTAMYLPUTRESCINE SYNTHETASE"/>
    <property type="match status" value="1"/>
</dbReference>
<dbReference type="SMART" id="SM01230">
    <property type="entry name" value="Gln-synt_C"/>
    <property type="match status" value="1"/>
</dbReference>
<protein>
    <submittedName>
        <fullName evidence="7">Glutamine synthetase</fullName>
    </submittedName>
</protein>
<dbReference type="InterPro" id="IPR027303">
    <property type="entry name" value="Gln_synth_gly_rich_site"/>
</dbReference>
<dbReference type="SUPFAM" id="SSF55931">
    <property type="entry name" value="Glutamine synthetase/guanido kinase"/>
    <property type="match status" value="1"/>
</dbReference>
<organism evidence="7 8">
    <name type="scientific">Pseudovibrio japonicus</name>
    <dbReference type="NCBI Taxonomy" id="366534"/>
    <lineage>
        <taxon>Bacteria</taxon>
        <taxon>Pseudomonadati</taxon>
        <taxon>Pseudomonadota</taxon>
        <taxon>Alphaproteobacteria</taxon>
        <taxon>Hyphomicrobiales</taxon>
        <taxon>Stappiaceae</taxon>
        <taxon>Pseudovibrio</taxon>
    </lineage>
</organism>
<accession>A0ABQ3EM19</accession>
<keyword evidence="2" id="KW-0436">Ligase</keyword>
<keyword evidence="3" id="KW-0460">Magnesium</keyword>
<evidence type="ECO:0000256" key="5">
    <source>
        <dbReference type="RuleBase" id="RU000384"/>
    </source>
</evidence>
<feature type="domain" description="GS catalytic" evidence="6">
    <location>
        <begin position="123"/>
        <end position="459"/>
    </location>
</feature>
<dbReference type="InterPro" id="IPR014746">
    <property type="entry name" value="Gln_synth/guanido_kin_cat_dom"/>
</dbReference>